<dbReference type="AlphaFoldDB" id="A0A6P1VXR2"/>
<dbReference type="KEGG" id="senf:GJR95_19775"/>
<dbReference type="Pfam" id="PF18480">
    <property type="entry name" value="DUF5615"/>
    <property type="match status" value="1"/>
</dbReference>
<accession>A0A6P1VXR2</accession>
<evidence type="ECO:0000259" key="1">
    <source>
        <dbReference type="Pfam" id="PF18480"/>
    </source>
</evidence>
<organism evidence="2 3">
    <name type="scientific">Spirosoma endbachense</name>
    <dbReference type="NCBI Taxonomy" id="2666025"/>
    <lineage>
        <taxon>Bacteria</taxon>
        <taxon>Pseudomonadati</taxon>
        <taxon>Bacteroidota</taxon>
        <taxon>Cytophagia</taxon>
        <taxon>Cytophagales</taxon>
        <taxon>Cytophagaceae</taxon>
        <taxon>Spirosoma</taxon>
    </lineage>
</organism>
<protein>
    <recommendedName>
        <fullName evidence="1">DUF5615 domain-containing protein</fullName>
    </recommendedName>
</protein>
<dbReference type="EMBL" id="CP045997">
    <property type="protein sequence ID" value="QHV97108.1"/>
    <property type="molecule type" value="Genomic_DNA"/>
</dbReference>
<proteinExistence type="predicted"/>
<keyword evidence="3" id="KW-1185">Reference proteome</keyword>
<dbReference type="RefSeq" id="WP_162387520.1">
    <property type="nucleotide sequence ID" value="NZ_CP045997.1"/>
</dbReference>
<dbReference type="Proteomes" id="UP000464577">
    <property type="component" value="Chromosome"/>
</dbReference>
<evidence type="ECO:0000313" key="2">
    <source>
        <dbReference type="EMBL" id="QHV97108.1"/>
    </source>
</evidence>
<dbReference type="InterPro" id="IPR041049">
    <property type="entry name" value="DUF5615"/>
</dbReference>
<evidence type="ECO:0000313" key="3">
    <source>
        <dbReference type="Proteomes" id="UP000464577"/>
    </source>
</evidence>
<feature type="domain" description="DUF5615" evidence="1">
    <location>
        <begin position="1"/>
        <end position="103"/>
    </location>
</feature>
<reference evidence="2 3" key="1">
    <citation type="submission" date="2019-11" db="EMBL/GenBank/DDBJ databases">
        <title>Spirosoma endbachense sp. nov., isolated from a natural salt meadow.</title>
        <authorList>
            <person name="Rojas J."/>
            <person name="Ambika Manirajan B."/>
            <person name="Ratering S."/>
            <person name="Suarez C."/>
            <person name="Geissler-Plaum R."/>
            <person name="Schnell S."/>
        </authorList>
    </citation>
    <scope>NUCLEOTIDE SEQUENCE [LARGE SCALE GENOMIC DNA]</scope>
    <source>
        <strain evidence="2 3">I-24</strain>
    </source>
</reference>
<name>A0A6P1VXR2_9BACT</name>
<sequence length="108" mass="12394">MRLLLDENVPKKLKQDLVAFHDVFTVREMRRDGNEDEDVLQFLVNFNMDALITCDKNLRFQQNLTKYSTPVLVLDTYTNAYPVLKAIIPALLATLEQPLESGATVIRI</sequence>
<gene>
    <name evidence="2" type="ORF">GJR95_19775</name>
</gene>